<dbReference type="GO" id="GO:0030276">
    <property type="term" value="F:clathrin binding"/>
    <property type="evidence" value="ECO:0007669"/>
    <property type="project" value="TreeGrafter"/>
</dbReference>
<evidence type="ECO:0000313" key="4">
    <source>
        <dbReference type="EMBL" id="KAF4676939.1"/>
    </source>
</evidence>
<evidence type="ECO:0008006" key="6">
    <source>
        <dbReference type="Google" id="ProtNLM"/>
    </source>
</evidence>
<dbReference type="AlphaFoldDB" id="A0A7J6MZ89"/>
<feature type="coiled-coil region" evidence="1">
    <location>
        <begin position="563"/>
        <end position="603"/>
    </location>
</feature>
<evidence type="ECO:0000256" key="2">
    <source>
        <dbReference type="SAM" id="MobiDB-lite"/>
    </source>
</evidence>
<keyword evidence="3" id="KW-0472">Membrane</keyword>
<dbReference type="GO" id="GO:0072583">
    <property type="term" value="P:clathrin-dependent endocytosis"/>
    <property type="evidence" value="ECO:0007669"/>
    <property type="project" value="TreeGrafter"/>
</dbReference>
<dbReference type="Proteomes" id="UP000591131">
    <property type="component" value="Unassembled WGS sequence"/>
</dbReference>
<keyword evidence="5" id="KW-1185">Reference proteome</keyword>
<evidence type="ECO:0000256" key="3">
    <source>
        <dbReference type="SAM" id="Phobius"/>
    </source>
</evidence>
<dbReference type="Gene3D" id="1.10.287.110">
    <property type="entry name" value="DnaJ domain"/>
    <property type="match status" value="1"/>
</dbReference>
<dbReference type="InterPro" id="IPR036869">
    <property type="entry name" value="J_dom_sf"/>
</dbReference>
<feature type="transmembrane region" description="Helical" evidence="3">
    <location>
        <begin position="116"/>
        <end position="136"/>
    </location>
</feature>
<name>A0A7J6MZ89_PERCH</name>
<dbReference type="GO" id="GO:0072318">
    <property type="term" value="P:clathrin coat disassembly"/>
    <property type="evidence" value="ECO:0007669"/>
    <property type="project" value="TreeGrafter"/>
</dbReference>
<reference evidence="4 5" key="1">
    <citation type="submission" date="2020-04" db="EMBL/GenBank/DDBJ databases">
        <title>Perkinsus chesapeaki whole genome sequence.</title>
        <authorList>
            <person name="Bogema D.R."/>
        </authorList>
    </citation>
    <scope>NUCLEOTIDE SEQUENCE [LARGE SCALE GENOMIC DNA]</scope>
    <source>
        <strain evidence="4">ATCC PRA-425</strain>
    </source>
</reference>
<dbReference type="CDD" id="cd06257">
    <property type="entry name" value="DnaJ"/>
    <property type="match status" value="1"/>
</dbReference>
<accession>A0A7J6MZ89</accession>
<feature type="region of interest" description="Disordered" evidence="2">
    <location>
        <begin position="1"/>
        <end position="23"/>
    </location>
</feature>
<dbReference type="PANTHER" id="PTHR23172">
    <property type="entry name" value="AUXILIN/CYCLIN G-ASSOCIATED KINASE-RELATED"/>
    <property type="match status" value="1"/>
</dbReference>
<dbReference type="EMBL" id="JAAPAO010000024">
    <property type="protein sequence ID" value="KAF4676939.1"/>
    <property type="molecule type" value="Genomic_DNA"/>
</dbReference>
<keyword evidence="1" id="KW-0175">Coiled coil</keyword>
<feature type="transmembrane region" description="Helical" evidence="3">
    <location>
        <begin position="86"/>
        <end position="104"/>
    </location>
</feature>
<feature type="compositionally biased region" description="Low complexity" evidence="2">
    <location>
        <begin position="10"/>
        <end position="23"/>
    </location>
</feature>
<dbReference type="GO" id="GO:0031982">
    <property type="term" value="C:vesicle"/>
    <property type="evidence" value="ECO:0007669"/>
    <property type="project" value="TreeGrafter"/>
</dbReference>
<keyword evidence="3" id="KW-0812">Transmembrane</keyword>
<dbReference type="GO" id="GO:0005737">
    <property type="term" value="C:cytoplasm"/>
    <property type="evidence" value="ECO:0007669"/>
    <property type="project" value="TreeGrafter"/>
</dbReference>
<feature type="compositionally biased region" description="Polar residues" evidence="2">
    <location>
        <begin position="493"/>
        <end position="504"/>
    </location>
</feature>
<feature type="transmembrane region" description="Helical" evidence="3">
    <location>
        <begin position="216"/>
        <end position="237"/>
    </location>
</feature>
<comment type="caution">
    <text evidence="4">The sequence shown here is derived from an EMBL/GenBank/DDBJ whole genome shotgun (WGS) entry which is preliminary data.</text>
</comment>
<gene>
    <name evidence="4" type="ORF">FOL47_004180</name>
</gene>
<dbReference type="InterPro" id="IPR001623">
    <property type="entry name" value="DnaJ_domain"/>
</dbReference>
<sequence>MVFSLQDLIPSSSPRSLHASSRLPPMEIDTAEEALLRASSQSDIEGGVAAARVHLIPDNEDEEESSSGWWAAAIFKRSIPLVFRPPTWYFGIVLPVFYMGYASAASVHMGSNPKEISPHAFDALLSLLLGVGLYSAGKIKDRLNTVSTWLLFGLFATLSTVSCTLFQEIVGTRMTLSLKSITHWRLLQWIAATILSSAVVWCLWLHVLFAIRGRYLAQFIVAVTGAFIAITFLTLVAEPTSDGLHLHHWFTAYLMAMICREPKSRISFAWQSLFVGIWLHGASVWGYFSSVTEVASMTSIFSRKNLESMSRGLEQASRFMHDKVREAVSGDAVPRRDSQYGAGEFAASSSSTFVHYLVVDSDREGPMDKYNMFVMPCESFDLTVGAVKDSFPVNPAFFRSEAFAFRFRCNDEHFDDYVWLDMTDEFNNIRPPMYRGDVWVKALPVKPYRLPEDDFYYEEDPRVEAAVVAYRERYSAQSTPEHRPKRKAAPHSRPNSMPPSSGSHQPRPAAGADLMDLGGNSGGHANHRTVSNPPLSSSSYSGIAGRGVTATATPQVRAEDLDREALKAARLKAKEERIRAKHEEFTARQREEANKREAKLEAQTRLADELDHWAYTEQVGQGQPKDIRTLLANMDEVLWPNSGWTSVSAGELMVNTAAVKKAYRKAIILCHPDRHQSASADEQYRADRIFNALNEAFKRQ</sequence>
<feature type="transmembrane region" description="Helical" evidence="3">
    <location>
        <begin position="187"/>
        <end position="209"/>
    </location>
</feature>
<feature type="transmembrane region" description="Helical" evidence="3">
    <location>
        <begin position="148"/>
        <end position="167"/>
    </location>
</feature>
<evidence type="ECO:0000256" key="1">
    <source>
        <dbReference type="SAM" id="Coils"/>
    </source>
</evidence>
<organism evidence="4 5">
    <name type="scientific">Perkinsus chesapeaki</name>
    <name type="common">Clam parasite</name>
    <name type="synonym">Perkinsus andrewsi</name>
    <dbReference type="NCBI Taxonomy" id="330153"/>
    <lineage>
        <taxon>Eukaryota</taxon>
        <taxon>Sar</taxon>
        <taxon>Alveolata</taxon>
        <taxon>Perkinsozoa</taxon>
        <taxon>Perkinsea</taxon>
        <taxon>Perkinsida</taxon>
        <taxon>Perkinsidae</taxon>
        <taxon>Perkinsus</taxon>
    </lineage>
</organism>
<dbReference type="SUPFAM" id="SSF46565">
    <property type="entry name" value="Chaperone J-domain"/>
    <property type="match status" value="1"/>
</dbReference>
<evidence type="ECO:0000313" key="5">
    <source>
        <dbReference type="Proteomes" id="UP000591131"/>
    </source>
</evidence>
<proteinExistence type="predicted"/>
<feature type="region of interest" description="Disordered" evidence="2">
    <location>
        <begin position="474"/>
        <end position="540"/>
    </location>
</feature>
<dbReference type="PANTHER" id="PTHR23172:SF19">
    <property type="entry name" value="J DOMAIN-CONTAINING PROTEIN"/>
    <property type="match status" value="1"/>
</dbReference>
<keyword evidence="3" id="KW-1133">Transmembrane helix</keyword>
<protein>
    <recommendedName>
        <fullName evidence="6">J domain-containing protein</fullName>
    </recommendedName>
</protein>
<dbReference type="OrthoDB" id="1717591at2759"/>